<sequence>MKASLKGRCEYETDKAAAATSATSTVVIPAGGFNLRASMTDATFVKGPSLNGLSLALEKPGSFIFDYNVPKNDFRFQFMNSVKVLEKPLNMTYIHSYNDNRTALEGTLVLDSANKVSVSHMLGSTNGKMKYAYLHKGVTSFEPCYDFGKNAWDFALSRKVYGDDVVKASYQTSSQMLGLEWLRNSKTSGCFKVYKMHI</sequence>
<dbReference type="AlphaFoldDB" id="A0A9Q1JL54"/>
<evidence type="ECO:0000313" key="15">
    <source>
        <dbReference type="Proteomes" id="UP001153076"/>
    </source>
</evidence>
<comment type="subcellular location">
    <subcellularLocation>
        <location evidence="2">Plastid</location>
        <location evidence="2">Chloroplast outer membrane</location>
        <topology evidence="2">Multi-pass membrane protein</topology>
    </subcellularLocation>
    <subcellularLocation>
        <location evidence="3">Plastid</location>
        <location evidence="3">Etioplast membrane</location>
        <topology evidence="3">Multi-pass membrane protein</topology>
    </subcellularLocation>
</comment>
<evidence type="ECO:0000256" key="4">
    <source>
        <dbReference type="ARBA" id="ARBA00011593"/>
    </source>
</evidence>
<keyword evidence="12" id="KW-0626">Porin</keyword>
<reference evidence="14" key="1">
    <citation type="submission" date="2022-04" db="EMBL/GenBank/DDBJ databases">
        <title>Carnegiea gigantea Genome sequencing and assembly v2.</title>
        <authorList>
            <person name="Copetti D."/>
            <person name="Sanderson M.J."/>
            <person name="Burquez A."/>
            <person name="Wojciechowski M.F."/>
        </authorList>
    </citation>
    <scope>NUCLEOTIDE SEQUENCE</scope>
    <source>
        <strain evidence="14">SGP5-SGP5p</strain>
        <tissue evidence="14">Aerial part</tissue>
    </source>
</reference>
<evidence type="ECO:0000256" key="1">
    <source>
        <dbReference type="ARBA" id="ARBA00002327"/>
    </source>
</evidence>
<dbReference type="PANTHER" id="PTHR35284">
    <property type="entry name" value="OUTER ENVELOPE PORE PROTEIN 24A, CHLOROPLASTIC-RELATED"/>
    <property type="match status" value="1"/>
</dbReference>
<evidence type="ECO:0000256" key="11">
    <source>
        <dbReference type="ARBA" id="ARBA00023065"/>
    </source>
</evidence>
<dbReference type="GO" id="GO:0046930">
    <property type="term" value="C:pore complex"/>
    <property type="evidence" value="ECO:0007669"/>
    <property type="project" value="UniProtKB-KW"/>
</dbReference>
<keyword evidence="8" id="KW-0934">Plastid</keyword>
<dbReference type="Proteomes" id="UP001153076">
    <property type="component" value="Unassembled WGS sequence"/>
</dbReference>
<evidence type="ECO:0000256" key="10">
    <source>
        <dbReference type="ARBA" id="ARBA00022805"/>
    </source>
</evidence>
<evidence type="ECO:0000256" key="2">
    <source>
        <dbReference type="ARBA" id="ARBA00004396"/>
    </source>
</evidence>
<keyword evidence="7" id="KW-0150">Chloroplast</keyword>
<keyword evidence="13" id="KW-0472">Membrane</keyword>
<dbReference type="GO" id="GO:0034426">
    <property type="term" value="C:etioplast membrane"/>
    <property type="evidence" value="ECO:0007669"/>
    <property type="project" value="UniProtKB-SubCell"/>
</dbReference>
<comment type="function">
    <text evidence="1">High-conductance voltage-dependent solute channel with a slight selectivity for cations transporting triosephosphates, dicarboxylic acids, ATP, inorganic phosphate (Pi), sugars, and positively or negatively charged amino acids.</text>
</comment>
<dbReference type="PANTHER" id="PTHR35284:SF1">
    <property type="entry name" value="OUTER ENVELOPE PORE PROTEIN 24A, CHLOROPLASTIC-RELATED"/>
    <property type="match status" value="1"/>
</dbReference>
<dbReference type="GO" id="GO:0009707">
    <property type="term" value="C:chloroplast outer membrane"/>
    <property type="evidence" value="ECO:0007669"/>
    <property type="project" value="UniProtKB-SubCell"/>
</dbReference>
<keyword evidence="5" id="KW-0813">Transport</keyword>
<evidence type="ECO:0000313" key="14">
    <source>
        <dbReference type="EMBL" id="KAJ8427579.1"/>
    </source>
</evidence>
<gene>
    <name evidence="14" type="ORF">Cgig2_006643</name>
</gene>
<comment type="subunit">
    <text evidence="4">Homooligomers form large rather nonselective pores in plastidial outer membranes.</text>
</comment>
<dbReference type="GO" id="GO:0015288">
    <property type="term" value="F:porin activity"/>
    <property type="evidence" value="ECO:0007669"/>
    <property type="project" value="UniProtKB-KW"/>
</dbReference>
<keyword evidence="10" id="KW-1002">Plastid outer membrane</keyword>
<evidence type="ECO:0000256" key="9">
    <source>
        <dbReference type="ARBA" id="ARBA00022692"/>
    </source>
</evidence>
<evidence type="ECO:0000256" key="3">
    <source>
        <dbReference type="ARBA" id="ARBA00004441"/>
    </source>
</evidence>
<comment type="caution">
    <text evidence="14">The sequence shown here is derived from an EMBL/GenBank/DDBJ whole genome shotgun (WGS) entry which is preliminary data.</text>
</comment>
<keyword evidence="9" id="KW-0812">Transmembrane</keyword>
<dbReference type="InterPro" id="IPR034626">
    <property type="entry name" value="OEP24"/>
</dbReference>
<evidence type="ECO:0000256" key="7">
    <source>
        <dbReference type="ARBA" id="ARBA00022528"/>
    </source>
</evidence>
<proteinExistence type="predicted"/>
<accession>A0A9Q1JL54</accession>
<evidence type="ECO:0000256" key="13">
    <source>
        <dbReference type="ARBA" id="ARBA00023136"/>
    </source>
</evidence>
<evidence type="ECO:0000256" key="6">
    <source>
        <dbReference type="ARBA" id="ARBA00022452"/>
    </source>
</evidence>
<evidence type="ECO:0000256" key="5">
    <source>
        <dbReference type="ARBA" id="ARBA00022448"/>
    </source>
</evidence>
<keyword evidence="6" id="KW-1134">Transmembrane beta strand</keyword>
<protein>
    <submittedName>
        <fullName evidence="14">Uncharacterized protein</fullName>
    </submittedName>
</protein>
<evidence type="ECO:0000256" key="8">
    <source>
        <dbReference type="ARBA" id="ARBA00022640"/>
    </source>
</evidence>
<keyword evidence="11" id="KW-0406">Ion transport</keyword>
<dbReference type="EMBL" id="JAKOGI010001127">
    <property type="protein sequence ID" value="KAJ8427579.1"/>
    <property type="molecule type" value="Genomic_DNA"/>
</dbReference>
<keyword evidence="15" id="KW-1185">Reference proteome</keyword>
<organism evidence="14 15">
    <name type="scientific">Carnegiea gigantea</name>
    <dbReference type="NCBI Taxonomy" id="171969"/>
    <lineage>
        <taxon>Eukaryota</taxon>
        <taxon>Viridiplantae</taxon>
        <taxon>Streptophyta</taxon>
        <taxon>Embryophyta</taxon>
        <taxon>Tracheophyta</taxon>
        <taxon>Spermatophyta</taxon>
        <taxon>Magnoliopsida</taxon>
        <taxon>eudicotyledons</taxon>
        <taxon>Gunneridae</taxon>
        <taxon>Pentapetalae</taxon>
        <taxon>Caryophyllales</taxon>
        <taxon>Cactineae</taxon>
        <taxon>Cactaceae</taxon>
        <taxon>Cactoideae</taxon>
        <taxon>Echinocereeae</taxon>
        <taxon>Carnegiea</taxon>
    </lineage>
</organism>
<dbReference type="GO" id="GO:0022843">
    <property type="term" value="F:voltage-gated monoatomic cation channel activity"/>
    <property type="evidence" value="ECO:0007669"/>
    <property type="project" value="InterPro"/>
</dbReference>
<dbReference type="OrthoDB" id="1185978at2759"/>
<dbReference type="GO" id="GO:0034765">
    <property type="term" value="P:regulation of monoatomic ion transmembrane transport"/>
    <property type="evidence" value="ECO:0007669"/>
    <property type="project" value="InterPro"/>
</dbReference>
<name>A0A9Q1JL54_9CARY</name>
<evidence type="ECO:0000256" key="12">
    <source>
        <dbReference type="ARBA" id="ARBA00023114"/>
    </source>
</evidence>